<dbReference type="Proteomes" id="UP000324632">
    <property type="component" value="Chromosome 22"/>
</dbReference>
<organism evidence="2 3">
    <name type="scientific">Triplophysa tibetana</name>
    <dbReference type="NCBI Taxonomy" id="1572043"/>
    <lineage>
        <taxon>Eukaryota</taxon>
        <taxon>Metazoa</taxon>
        <taxon>Chordata</taxon>
        <taxon>Craniata</taxon>
        <taxon>Vertebrata</taxon>
        <taxon>Euteleostomi</taxon>
        <taxon>Actinopterygii</taxon>
        <taxon>Neopterygii</taxon>
        <taxon>Teleostei</taxon>
        <taxon>Ostariophysi</taxon>
        <taxon>Cypriniformes</taxon>
        <taxon>Nemacheilidae</taxon>
        <taxon>Triplophysa</taxon>
    </lineage>
</organism>
<feature type="compositionally biased region" description="Basic and acidic residues" evidence="1">
    <location>
        <begin position="218"/>
        <end position="231"/>
    </location>
</feature>
<dbReference type="EMBL" id="SOYY01000022">
    <property type="protein sequence ID" value="KAA0704560.1"/>
    <property type="molecule type" value="Genomic_DNA"/>
</dbReference>
<feature type="region of interest" description="Disordered" evidence="1">
    <location>
        <begin position="200"/>
        <end position="236"/>
    </location>
</feature>
<sequence>MKTSSPLDGPADGMLCTTYLEPQPGWIQAASPKLCLISISAKQAMQRAGRAVSFALISPVGPSQRTACGKRPSALHASELQVSRHDLADQGGIIGKGQAGVLLMLNGNVAYIVANRGSVESGKRSSGGDSELEFDATCVALNDILKGNQNAGMKVQYYKTQDLRTEKRRLRYDSKEPGDLQIDASYYPYRVRQSLEDALRDGDGGCGRDNVLTRKQSKRSDARALERDRSPSPHFSSHVIDWTAQIASPKDSSTKSTWFLAYRRFFLSDSQFTMRRVSDL</sequence>
<evidence type="ECO:0000313" key="3">
    <source>
        <dbReference type="Proteomes" id="UP000324632"/>
    </source>
</evidence>
<gene>
    <name evidence="2" type="ORF">E1301_Tti017263</name>
</gene>
<protein>
    <submittedName>
        <fullName evidence="2">Uncharacterized protein</fullName>
    </submittedName>
</protein>
<name>A0A5A9N4E4_9TELE</name>
<keyword evidence="3" id="KW-1185">Reference proteome</keyword>
<dbReference type="AlphaFoldDB" id="A0A5A9N4E4"/>
<comment type="caution">
    <text evidence="2">The sequence shown here is derived from an EMBL/GenBank/DDBJ whole genome shotgun (WGS) entry which is preliminary data.</text>
</comment>
<accession>A0A5A9N4E4</accession>
<proteinExistence type="predicted"/>
<reference evidence="2 3" key="1">
    <citation type="journal article" date="2019" name="Mol. Ecol. Resour.">
        <title>Chromosome-level genome assembly of Triplophysa tibetana, a fish adapted to the harsh high-altitude environment of the Tibetan Plateau.</title>
        <authorList>
            <person name="Yang X."/>
            <person name="Liu H."/>
            <person name="Ma Z."/>
            <person name="Zou Y."/>
            <person name="Zou M."/>
            <person name="Mao Y."/>
            <person name="Li X."/>
            <person name="Wang H."/>
            <person name="Chen T."/>
            <person name="Wang W."/>
            <person name="Yang R."/>
        </authorList>
    </citation>
    <scope>NUCLEOTIDE SEQUENCE [LARGE SCALE GENOMIC DNA]</scope>
    <source>
        <strain evidence="2">TTIB1903HZAU</strain>
        <tissue evidence="2">Muscle</tissue>
    </source>
</reference>
<evidence type="ECO:0000256" key="1">
    <source>
        <dbReference type="SAM" id="MobiDB-lite"/>
    </source>
</evidence>
<evidence type="ECO:0000313" key="2">
    <source>
        <dbReference type="EMBL" id="KAA0704560.1"/>
    </source>
</evidence>